<dbReference type="InterPro" id="IPR010105">
    <property type="entry name" value="TonB_sidphr_rcpt"/>
</dbReference>
<protein>
    <submittedName>
        <fullName evidence="20">Ferrichrome-iron receptor</fullName>
    </submittedName>
</protein>
<keyword evidence="6 14" id="KW-0812">Transmembrane</keyword>
<keyword evidence="5" id="KW-0410">Iron transport</keyword>
<dbReference type="InterPro" id="IPR037066">
    <property type="entry name" value="Plug_dom_sf"/>
</dbReference>
<dbReference type="NCBIfam" id="TIGR01783">
    <property type="entry name" value="TonB-siderophor"/>
    <property type="match status" value="1"/>
</dbReference>
<dbReference type="GO" id="GO:0038023">
    <property type="term" value="F:signaling receptor activity"/>
    <property type="evidence" value="ECO:0007669"/>
    <property type="project" value="InterPro"/>
</dbReference>
<evidence type="ECO:0000259" key="19">
    <source>
        <dbReference type="Pfam" id="PF07715"/>
    </source>
</evidence>
<dbReference type="InterPro" id="IPR012910">
    <property type="entry name" value="Plug_dom"/>
</dbReference>
<evidence type="ECO:0000256" key="6">
    <source>
        <dbReference type="ARBA" id="ARBA00022692"/>
    </source>
</evidence>
<feature type="region of interest" description="Disordered" evidence="16">
    <location>
        <begin position="27"/>
        <end position="125"/>
    </location>
</feature>
<dbReference type="Proteomes" id="UP000317648">
    <property type="component" value="Chromosome"/>
</dbReference>
<reference evidence="20 21" key="1">
    <citation type="submission" date="2019-02" db="EMBL/GenBank/DDBJ databases">
        <title>Deep-cultivation of Planctomycetes and their phenomic and genomic characterization uncovers novel biology.</title>
        <authorList>
            <person name="Wiegand S."/>
            <person name="Jogler M."/>
            <person name="Boedeker C."/>
            <person name="Pinto D."/>
            <person name="Vollmers J."/>
            <person name="Rivas-Marin E."/>
            <person name="Kohn T."/>
            <person name="Peeters S.H."/>
            <person name="Heuer A."/>
            <person name="Rast P."/>
            <person name="Oberbeckmann S."/>
            <person name="Bunk B."/>
            <person name="Jeske O."/>
            <person name="Meyerdierks A."/>
            <person name="Storesund J.E."/>
            <person name="Kallscheuer N."/>
            <person name="Luecker S."/>
            <person name="Lage O.M."/>
            <person name="Pohl T."/>
            <person name="Merkel B.J."/>
            <person name="Hornburger P."/>
            <person name="Mueller R.-W."/>
            <person name="Bruemmer F."/>
            <person name="Labrenz M."/>
            <person name="Spormann A.M."/>
            <person name="Op den Camp H."/>
            <person name="Overmann J."/>
            <person name="Amann R."/>
            <person name="Jetten M.S.M."/>
            <person name="Mascher T."/>
            <person name="Medema M.H."/>
            <person name="Devos D.P."/>
            <person name="Kaster A.-K."/>
            <person name="Ovreas L."/>
            <person name="Rohde M."/>
            <person name="Galperin M.Y."/>
            <person name="Jogler C."/>
        </authorList>
    </citation>
    <scope>NUCLEOTIDE SEQUENCE [LARGE SCALE GENOMIC DNA]</scope>
    <source>
        <strain evidence="20 21">Pla85_3_4</strain>
    </source>
</reference>
<evidence type="ECO:0000259" key="18">
    <source>
        <dbReference type="Pfam" id="PF00593"/>
    </source>
</evidence>
<dbReference type="InterPro" id="IPR039426">
    <property type="entry name" value="TonB-dep_rcpt-like"/>
</dbReference>
<feature type="compositionally biased region" description="Low complexity" evidence="16">
    <location>
        <begin position="48"/>
        <end position="64"/>
    </location>
</feature>
<evidence type="ECO:0000313" key="21">
    <source>
        <dbReference type="Proteomes" id="UP000317648"/>
    </source>
</evidence>
<evidence type="ECO:0000256" key="2">
    <source>
        <dbReference type="ARBA" id="ARBA00009810"/>
    </source>
</evidence>
<feature type="domain" description="TonB-dependent receptor plug" evidence="19">
    <location>
        <begin position="136"/>
        <end position="231"/>
    </location>
</feature>
<keyword evidence="3 14" id="KW-0813">Transport</keyword>
<evidence type="ECO:0000256" key="8">
    <source>
        <dbReference type="ARBA" id="ARBA00023004"/>
    </source>
</evidence>
<dbReference type="InterPro" id="IPR036942">
    <property type="entry name" value="Beta-barrel_TonB_sf"/>
</dbReference>
<dbReference type="GO" id="GO:0009279">
    <property type="term" value="C:cell outer membrane"/>
    <property type="evidence" value="ECO:0007669"/>
    <property type="project" value="UniProtKB-SubCell"/>
</dbReference>
<dbReference type="KEGG" id="lcre:Pla8534_69730"/>
<dbReference type="Pfam" id="PF07715">
    <property type="entry name" value="Plug"/>
    <property type="match status" value="1"/>
</dbReference>
<evidence type="ECO:0000256" key="17">
    <source>
        <dbReference type="SAM" id="SignalP"/>
    </source>
</evidence>
<feature type="compositionally biased region" description="Low complexity" evidence="16">
    <location>
        <begin position="86"/>
        <end position="105"/>
    </location>
</feature>
<keyword evidence="4 14" id="KW-1134">Transmembrane beta strand</keyword>
<feature type="domain" description="TonB-dependent receptor-like beta-barrel" evidence="18">
    <location>
        <begin position="305"/>
        <end position="739"/>
    </location>
</feature>
<feature type="chain" id="PRO_5021915059" evidence="17">
    <location>
        <begin position="26"/>
        <end position="770"/>
    </location>
</feature>
<keyword evidence="12 20" id="KW-0675">Receptor</keyword>
<evidence type="ECO:0000256" key="7">
    <source>
        <dbReference type="ARBA" id="ARBA00022729"/>
    </source>
</evidence>
<feature type="compositionally biased region" description="Pro residues" evidence="16">
    <location>
        <begin position="33"/>
        <end position="42"/>
    </location>
</feature>
<evidence type="ECO:0000256" key="3">
    <source>
        <dbReference type="ARBA" id="ARBA00022448"/>
    </source>
</evidence>
<dbReference type="InterPro" id="IPR000531">
    <property type="entry name" value="Beta-barrel_TonB"/>
</dbReference>
<dbReference type="SUPFAM" id="SSF56935">
    <property type="entry name" value="Porins"/>
    <property type="match status" value="1"/>
</dbReference>
<evidence type="ECO:0000256" key="13">
    <source>
        <dbReference type="ARBA" id="ARBA00023237"/>
    </source>
</evidence>
<dbReference type="PANTHER" id="PTHR32552:SF68">
    <property type="entry name" value="FERRICHROME OUTER MEMBRANE TRANSPORTER_PHAGE RECEPTOR"/>
    <property type="match status" value="1"/>
</dbReference>
<proteinExistence type="inferred from homology"/>
<dbReference type="PROSITE" id="PS52016">
    <property type="entry name" value="TONB_DEPENDENT_REC_3"/>
    <property type="match status" value="1"/>
</dbReference>
<evidence type="ECO:0000256" key="4">
    <source>
        <dbReference type="ARBA" id="ARBA00022452"/>
    </source>
</evidence>
<evidence type="ECO:0000256" key="15">
    <source>
        <dbReference type="RuleBase" id="RU003357"/>
    </source>
</evidence>
<evidence type="ECO:0000256" key="1">
    <source>
        <dbReference type="ARBA" id="ARBA00004571"/>
    </source>
</evidence>
<evidence type="ECO:0000256" key="11">
    <source>
        <dbReference type="ARBA" id="ARBA00023136"/>
    </source>
</evidence>
<comment type="similarity">
    <text evidence="2 14 15">Belongs to the TonB-dependent receptor family.</text>
</comment>
<evidence type="ECO:0000256" key="9">
    <source>
        <dbReference type="ARBA" id="ARBA00023065"/>
    </source>
</evidence>
<keyword evidence="21" id="KW-1185">Reference proteome</keyword>
<dbReference type="AlphaFoldDB" id="A0A518E4Q3"/>
<keyword evidence="7 17" id="KW-0732">Signal</keyword>
<evidence type="ECO:0000313" key="20">
    <source>
        <dbReference type="EMBL" id="QDU99062.1"/>
    </source>
</evidence>
<dbReference type="Gene3D" id="2.40.170.20">
    <property type="entry name" value="TonB-dependent receptor, beta-barrel domain"/>
    <property type="match status" value="1"/>
</dbReference>
<dbReference type="Gene3D" id="2.170.130.10">
    <property type="entry name" value="TonB-dependent receptor, plug domain"/>
    <property type="match status" value="1"/>
</dbReference>
<evidence type="ECO:0000256" key="5">
    <source>
        <dbReference type="ARBA" id="ARBA00022496"/>
    </source>
</evidence>
<keyword evidence="9" id="KW-0406">Ion transport</keyword>
<feature type="compositionally biased region" description="Polar residues" evidence="16">
    <location>
        <begin position="107"/>
        <end position="116"/>
    </location>
</feature>
<keyword evidence="8" id="KW-0408">Iron</keyword>
<comment type="subcellular location">
    <subcellularLocation>
        <location evidence="1 14">Cell outer membrane</location>
        <topology evidence="1 14">Multi-pass membrane protein</topology>
    </subcellularLocation>
</comment>
<gene>
    <name evidence="20" type="primary">fhuA</name>
    <name evidence="20" type="ORF">Pla8534_69730</name>
</gene>
<evidence type="ECO:0000256" key="10">
    <source>
        <dbReference type="ARBA" id="ARBA00023077"/>
    </source>
</evidence>
<dbReference type="CDD" id="cd01347">
    <property type="entry name" value="ligand_gated_channel"/>
    <property type="match status" value="1"/>
</dbReference>
<dbReference type="Pfam" id="PF00593">
    <property type="entry name" value="TonB_dep_Rec_b-barrel"/>
    <property type="match status" value="1"/>
</dbReference>
<dbReference type="RefSeq" id="WP_145058788.1">
    <property type="nucleotide sequence ID" value="NZ_CP036433.1"/>
</dbReference>
<organism evidence="20 21">
    <name type="scientific">Lignipirellula cremea</name>
    <dbReference type="NCBI Taxonomy" id="2528010"/>
    <lineage>
        <taxon>Bacteria</taxon>
        <taxon>Pseudomonadati</taxon>
        <taxon>Planctomycetota</taxon>
        <taxon>Planctomycetia</taxon>
        <taxon>Pirellulales</taxon>
        <taxon>Pirellulaceae</taxon>
        <taxon>Lignipirellula</taxon>
    </lineage>
</organism>
<evidence type="ECO:0000256" key="12">
    <source>
        <dbReference type="ARBA" id="ARBA00023170"/>
    </source>
</evidence>
<sequence length="770" mass="84295" precursor="true">MLLRFLRSLSALAVLLALLSPCTLAAQESEPTPAGPPQPPLLPETEVEAAPPASSNPNPTTANTLPGGGSQGGGAGAESPVGPFPDSDFFGNNQGNNSGNNQGGNILTDSVFSSPPATGYRAESSTTGSIINIPDADLPATVNVITRDLLDDQNVLRFDDVIRNAGGVTKAADGLFPDRIFLRGLEVGSRNFRKDGFLDPTFVPRDFQNVERVEILKGPASVLYGAGDPAGLVNIITKKPVQDRFAHFGFTFGSYDQARYTLDANGYGSQSGNVLYRLNIAQEDVNSFVDYDGLSRTQISPVVTWLINEDTSLTWSGEWHRHNTIGFQGTPAINGDPLFLPPGRYIGEPANDFLQTEEFRQSLVLQHQINDEWSFSVGGYSLFYQYPGSTTSSAAQVAPAPPLIVRSRNDIPLANEQSQSVIANLAGEFYTGELLHKAVLGVEYNYFDSASTFNSGFLPTPIDASDPTYSNPPAVPVFTSDFPVFRQQRVGGYLQDLVELNDYWKVLGGVRFDTVDFDFERNIGFGEVETQQEFNRVSPRGGVVYQPLGDEVLSFYYSYAQSFNPPGGGIYLNGNLQPVLGESHEAGIKTQLLEGLSLTASGFHITRQNDAFNVQSIVLVQVGEVRSQGAELNLVGALTDRWNVTANYTYTDARLSDPDPLYNNNHARNVPFNTANVWTRYNFYQDRCQTFGAALGLVYLGERPADLENTLNLPGYSRWDGGLYYRRDRWNASLYVENLFDVQYAQSSVNTQQIYQGAPLNARATVSYHY</sequence>
<feature type="signal peptide" evidence="17">
    <location>
        <begin position="1"/>
        <end position="25"/>
    </location>
</feature>
<feature type="compositionally biased region" description="Gly residues" evidence="16">
    <location>
        <begin position="66"/>
        <end position="76"/>
    </location>
</feature>
<name>A0A518E4Q3_9BACT</name>
<dbReference type="GO" id="GO:0015891">
    <property type="term" value="P:siderophore transport"/>
    <property type="evidence" value="ECO:0007669"/>
    <property type="project" value="InterPro"/>
</dbReference>
<dbReference type="OrthoDB" id="101167at2"/>
<keyword evidence="11 14" id="KW-0472">Membrane</keyword>
<dbReference type="PANTHER" id="PTHR32552">
    <property type="entry name" value="FERRICHROME IRON RECEPTOR-RELATED"/>
    <property type="match status" value="1"/>
</dbReference>
<keyword evidence="10 15" id="KW-0798">TonB box</keyword>
<accession>A0A518E4Q3</accession>
<evidence type="ECO:0000256" key="14">
    <source>
        <dbReference type="PROSITE-ProRule" id="PRU01360"/>
    </source>
</evidence>
<keyword evidence="13 14" id="KW-0998">Cell outer membrane</keyword>
<evidence type="ECO:0000256" key="16">
    <source>
        <dbReference type="SAM" id="MobiDB-lite"/>
    </source>
</evidence>
<dbReference type="GO" id="GO:0015344">
    <property type="term" value="F:siderophore uptake transmembrane transporter activity"/>
    <property type="evidence" value="ECO:0007669"/>
    <property type="project" value="TreeGrafter"/>
</dbReference>
<dbReference type="EMBL" id="CP036433">
    <property type="protein sequence ID" value="QDU99062.1"/>
    <property type="molecule type" value="Genomic_DNA"/>
</dbReference>